<dbReference type="RefSeq" id="WP_368805357.1">
    <property type="nucleotide sequence ID" value="NZ_JAZHFV010000025.1"/>
</dbReference>
<dbReference type="EMBL" id="JAZHFV010000025">
    <property type="protein sequence ID" value="MEX4010729.1"/>
    <property type="molecule type" value="Genomic_DNA"/>
</dbReference>
<evidence type="ECO:0000313" key="2">
    <source>
        <dbReference type="EMBL" id="MEX4010729.1"/>
    </source>
</evidence>
<gene>
    <name evidence="2" type="ORF">V1479_25845</name>
</gene>
<name>A0ABV3X1C4_9HYPH</name>
<protein>
    <submittedName>
        <fullName evidence="2">Uncharacterized protein</fullName>
    </submittedName>
</protein>
<dbReference type="Proteomes" id="UP001559025">
    <property type="component" value="Unassembled WGS sequence"/>
</dbReference>
<feature type="region of interest" description="Disordered" evidence="1">
    <location>
        <begin position="1"/>
        <end position="23"/>
    </location>
</feature>
<organism evidence="2 3">
    <name type="scientific">Neoaquamicrobium sediminum</name>
    <dbReference type="NCBI Taxonomy" id="1849104"/>
    <lineage>
        <taxon>Bacteria</taxon>
        <taxon>Pseudomonadati</taxon>
        <taxon>Pseudomonadota</taxon>
        <taxon>Alphaproteobacteria</taxon>
        <taxon>Hyphomicrobiales</taxon>
        <taxon>Phyllobacteriaceae</taxon>
        <taxon>Neoaquamicrobium</taxon>
    </lineage>
</organism>
<comment type="caution">
    <text evidence="2">The sequence shown here is derived from an EMBL/GenBank/DDBJ whole genome shotgun (WGS) entry which is preliminary data.</text>
</comment>
<evidence type="ECO:0000313" key="3">
    <source>
        <dbReference type="Proteomes" id="UP001559025"/>
    </source>
</evidence>
<keyword evidence="3" id="KW-1185">Reference proteome</keyword>
<evidence type="ECO:0000256" key="1">
    <source>
        <dbReference type="SAM" id="MobiDB-lite"/>
    </source>
</evidence>
<proteinExistence type="predicted"/>
<sequence>MFEFDVQGKGAKQSPASSVSTSPCGRNCATCPEKVTCPLSPYAISEDEGGRA</sequence>
<accession>A0ABV3X1C4</accession>
<reference evidence="2 3" key="1">
    <citation type="submission" date="2024-01" db="EMBL/GenBank/DDBJ databases">
        <title>New evidence supports the origin of RcGTA from prophage.</title>
        <authorList>
            <person name="Xu Y."/>
            <person name="Liu B."/>
            <person name="Chen F."/>
        </authorList>
    </citation>
    <scope>NUCLEOTIDE SEQUENCE [LARGE SCALE GENOMIC DNA]</scope>
    <source>
        <strain evidence="2 3">CBW1107-2</strain>
    </source>
</reference>
<feature type="compositionally biased region" description="Polar residues" evidence="1">
    <location>
        <begin position="14"/>
        <end position="23"/>
    </location>
</feature>